<dbReference type="GO" id="GO:0016787">
    <property type="term" value="F:hydrolase activity"/>
    <property type="evidence" value="ECO:0007669"/>
    <property type="project" value="UniProtKB-KW"/>
</dbReference>
<dbReference type="EMBL" id="JAAQPH010000033">
    <property type="protein sequence ID" value="NIA72118.1"/>
    <property type="molecule type" value="Genomic_DNA"/>
</dbReference>
<comment type="caution">
    <text evidence="3">The sequence shown here is derived from an EMBL/GenBank/DDBJ whole genome shotgun (WGS) entry which is preliminary data.</text>
</comment>
<protein>
    <submittedName>
        <fullName evidence="3">Cysteine hydrolase</fullName>
    </submittedName>
</protein>
<dbReference type="SUPFAM" id="SSF52499">
    <property type="entry name" value="Isochorismatase-like hydrolases"/>
    <property type="match status" value="1"/>
</dbReference>
<dbReference type="InterPro" id="IPR000868">
    <property type="entry name" value="Isochorismatase-like_dom"/>
</dbReference>
<sequence>MANYCVPDKGKAALLCISAQRDFITPGSPLRASGTRSALPNMKRLVEAFRAQGAPIFHSVRLYKADGSNVDACRRQAVEEGMRILMPGTLGAELIDDLQPSADMRLDPELLFSGEFQEVAGNEFVHYRPRWGAFHDTALEAKLREQEVTTLVICGFSFSTGGRASVYEASARDFRIILATDALCNATEDSVRELGRIGVYLMDSANCLSWMGSGGPRSVAA</sequence>
<dbReference type="InterPro" id="IPR050272">
    <property type="entry name" value="Isochorismatase-like_hydrls"/>
</dbReference>
<dbReference type="PANTHER" id="PTHR43540">
    <property type="entry name" value="PEROXYUREIDOACRYLATE/UREIDOACRYLATE AMIDOHYDROLASE-RELATED"/>
    <property type="match status" value="1"/>
</dbReference>
<feature type="domain" description="Isochorismatase-like" evidence="2">
    <location>
        <begin position="115"/>
        <end position="190"/>
    </location>
</feature>
<dbReference type="AlphaFoldDB" id="A0A967KBD4"/>
<dbReference type="CDD" id="cd00431">
    <property type="entry name" value="cysteine_hydrolases"/>
    <property type="match status" value="1"/>
</dbReference>
<dbReference type="RefSeq" id="WP_167230899.1">
    <property type="nucleotide sequence ID" value="NZ_JAAQPH010000033.1"/>
</dbReference>
<dbReference type="Pfam" id="PF00857">
    <property type="entry name" value="Isochorismatase"/>
    <property type="match status" value="2"/>
</dbReference>
<dbReference type="Gene3D" id="3.40.50.850">
    <property type="entry name" value="Isochorismatase-like"/>
    <property type="match status" value="1"/>
</dbReference>
<organism evidence="3 4">
    <name type="scientific">Pelagibius litoralis</name>
    <dbReference type="NCBI Taxonomy" id="374515"/>
    <lineage>
        <taxon>Bacteria</taxon>
        <taxon>Pseudomonadati</taxon>
        <taxon>Pseudomonadota</taxon>
        <taxon>Alphaproteobacteria</taxon>
        <taxon>Rhodospirillales</taxon>
        <taxon>Rhodovibrionaceae</taxon>
        <taxon>Pelagibius</taxon>
    </lineage>
</organism>
<dbReference type="InterPro" id="IPR036380">
    <property type="entry name" value="Isochorismatase-like_sf"/>
</dbReference>
<dbReference type="Proteomes" id="UP000761264">
    <property type="component" value="Unassembled WGS sequence"/>
</dbReference>
<reference evidence="3" key="1">
    <citation type="submission" date="2020-03" db="EMBL/GenBank/DDBJ databases">
        <title>Genome of Pelagibius litoralis DSM 21314T.</title>
        <authorList>
            <person name="Wang G."/>
        </authorList>
    </citation>
    <scope>NUCLEOTIDE SEQUENCE</scope>
    <source>
        <strain evidence="3">DSM 21314</strain>
    </source>
</reference>
<keyword evidence="4" id="KW-1185">Reference proteome</keyword>
<proteinExistence type="predicted"/>
<accession>A0A967KBD4</accession>
<evidence type="ECO:0000313" key="4">
    <source>
        <dbReference type="Proteomes" id="UP000761264"/>
    </source>
</evidence>
<evidence type="ECO:0000313" key="3">
    <source>
        <dbReference type="EMBL" id="NIA72118.1"/>
    </source>
</evidence>
<gene>
    <name evidence="3" type="ORF">HBA54_26360</name>
</gene>
<evidence type="ECO:0000256" key="1">
    <source>
        <dbReference type="ARBA" id="ARBA00022801"/>
    </source>
</evidence>
<keyword evidence="1 3" id="KW-0378">Hydrolase</keyword>
<dbReference type="PANTHER" id="PTHR43540:SF6">
    <property type="entry name" value="ISOCHORISMATASE-LIKE DOMAIN-CONTAINING PROTEIN"/>
    <property type="match status" value="1"/>
</dbReference>
<evidence type="ECO:0000259" key="2">
    <source>
        <dbReference type="Pfam" id="PF00857"/>
    </source>
</evidence>
<feature type="domain" description="Isochorismatase-like" evidence="2">
    <location>
        <begin position="12"/>
        <end position="103"/>
    </location>
</feature>
<name>A0A967KBD4_9PROT</name>